<evidence type="ECO:0000256" key="5">
    <source>
        <dbReference type="ARBA" id="ARBA00023136"/>
    </source>
</evidence>
<name>A0AAV8XLC2_9CUCU</name>
<dbReference type="InterPro" id="IPR051221">
    <property type="entry name" value="LDLR-related"/>
</dbReference>
<reference evidence="10" key="1">
    <citation type="journal article" date="2023" name="Insect Mol. Biol.">
        <title>Genome sequencing provides insights into the evolution of gene families encoding plant cell wall-degrading enzymes in longhorned beetles.</title>
        <authorList>
            <person name="Shin N.R."/>
            <person name="Okamura Y."/>
            <person name="Kirsch R."/>
            <person name="Pauchet Y."/>
        </authorList>
    </citation>
    <scope>NUCLEOTIDE SEQUENCE</scope>
    <source>
        <strain evidence="10">RBIC_L_NR</strain>
    </source>
</reference>
<comment type="subcellular location">
    <subcellularLocation>
        <location evidence="1">Membrane</location>
        <topology evidence="1">Single-pass membrane protein</topology>
    </subcellularLocation>
</comment>
<evidence type="ECO:0000256" key="8">
    <source>
        <dbReference type="ARBA" id="ARBA00023180"/>
    </source>
</evidence>
<keyword evidence="5" id="KW-0472">Membrane</keyword>
<dbReference type="PROSITE" id="PS01209">
    <property type="entry name" value="LDLRA_1"/>
    <property type="match status" value="2"/>
</dbReference>
<comment type="caution">
    <text evidence="9">Lacks conserved residue(s) required for the propagation of feature annotation.</text>
</comment>
<dbReference type="Proteomes" id="UP001162156">
    <property type="component" value="Unassembled WGS sequence"/>
</dbReference>
<dbReference type="Gene3D" id="4.10.400.10">
    <property type="entry name" value="Low-density Lipoprotein Receptor"/>
    <property type="match status" value="3"/>
</dbReference>
<dbReference type="InterPro" id="IPR023415">
    <property type="entry name" value="LDLR_class-A_CS"/>
</dbReference>
<dbReference type="GO" id="GO:0005886">
    <property type="term" value="C:plasma membrane"/>
    <property type="evidence" value="ECO:0007669"/>
    <property type="project" value="TreeGrafter"/>
</dbReference>
<feature type="disulfide bond" evidence="9">
    <location>
        <begin position="95"/>
        <end position="110"/>
    </location>
</feature>
<evidence type="ECO:0000313" key="11">
    <source>
        <dbReference type="Proteomes" id="UP001162156"/>
    </source>
</evidence>
<dbReference type="GO" id="GO:0043235">
    <property type="term" value="C:receptor complex"/>
    <property type="evidence" value="ECO:0007669"/>
    <property type="project" value="TreeGrafter"/>
</dbReference>
<feature type="non-terminal residue" evidence="10">
    <location>
        <position position="1"/>
    </location>
</feature>
<comment type="caution">
    <text evidence="10">The sequence shown here is derived from an EMBL/GenBank/DDBJ whole genome shotgun (WGS) entry which is preliminary data.</text>
</comment>
<dbReference type="EMBL" id="JANEYF010003098">
    <property type="protein sequence ID" value="KAJ8939322.1"/>
    <property type="molecule type" value="Genomic_DNA"/>
</dbReference>
<dbReference type="SMART" id="SM00192">
    <property type="entry name" value="LDLa"/>
    <property type="match status" value="3"/>
</dbReference>
<accession>A0AAV8XLC2</accession>
<organism evidence="10 11">
    <name type="scientific">Rhamnusium bicolor</name>
    <dbReference type="NCBI Taxonomy" id="1586634"/>
    <lineage>
        <taxon>Eukaryota</taxon>
        <taxon>Metazoa</taxon>
        <taxon>Ecdysozoa</taxon>
        <taxon>Arthropoda</taxon>
        <taxon>Hexapoda</taxon>
        <taxon>Insecta</taxon>
        <taxon>Pterygota</taxon>
        <taxon>Neoptera</taxon>
        <taxon>Endopterygota</taxon>
        <taxon>Coleoptera</taxon>
        <taxon>Polyphaga</taxon>
        <taxon>Cucujiformia</taxon>
        <taxon>Chrysomeloidea</taxon>
        <taxon>Cerambycidae</taxon>
        <taxon>Lepturinae</taxon>
        <taxon>Rhagiini</taxon>
        <taxon>Rhamnusium</taxon>
    </lineage>
</organism>
<proteinExistence type="predicted"/>
<dbReference type="SUPFAM" id="SSF57424">
    <property type="entry name" value="LDL receptor-like module"/>
    <property type="match status" value="3"/>
</dbReference>
<gene>
    <name evidence="10" type="ORF">NQ314_011180</name>
</gene>
<dbReference type="CDD" id="cd00112">
    <property type="entry name" value="LDLa"/>
    <property type="match status" value="3"/>
</dbReference>
<keyword evidence="2" id="KW-0812">Transmembrane</keyword>
<dbReference type="PROSITE" id="PS50068">
    <property type="entry name" value="LDLRA_2"/>
    <property type="match status" value="3"/>
</dbReference>
<dbReference type="PRINTS" id="PR00261">
    <property type="entry name" value="LDLRECEPTOR"/>
</dbReference>
<dbReference type="InterPro" id="IPR036055">
    <property type="entry name" value="LDL_receptor-like_sf"/>
</dbReference>
<evidence type="ECO:0000256" key="6">
    <source>
        <dbReference type="ARBA" id="ARBA00023157"/>
    </source>
</evidence>
<dbReference type="PANTHER" id="PTHR22722">
    <property type="entry name" value="LOW-DENSITY LIPOPROTEIN RECEPTOR-RELATED PROTEIN 2-RELATED"/>
    <property type="match status" value="1"/>
</dbReference>
<keyword evidence="8" id="KW-0325">Glycoprotein</keyword>
<dbReference type="Pfam" id="PF00057">
    <property type="entry name" value="Ldl_recept_a"/>
    <property type="match status" value="3"/>
</dbReference>
<protein>
    <submittedName>
        <fullName evidence="10">Uncharacterized protein</fullName>
    </submittedName>
</protein>
<keyword evidence="7" id="KW-0675">Receptor</keyword>
<dbReference type="AlphaFoldDB" id="A0AAV8XLC2"/>
<keyword evidence="6 9" id="KW-1015">Disulfide bond</keyword>
<keyword evidence="4" id="KW-1133">Transmembrane helix</keyword>
<feature type="disulfide bond" evidence="9">
    <location>
        <begin position="154"/>
        <end position="166"/>
    </location>
</feature>
<sequence length="191" mass="21382">ISSRNTQNTTICSQCTPSQEVCLKIQEDEKPKCVNILDKNDPTGCGGLCQINTHFCQILDLKLRIYQCSPLINTLKCPNDTFNCGNRCISEVKRCDGVIHCSNWSDEENCACNLETHFQCGNSTSCLEKSKKCDRKVDCWDKSDEINCGKTSNCLAGEIPCFNGQCIPRDHLCDEKFDCTDKTDEPEACQT</sequence>
<keyword evidence="11" id="KW-1185">Reference proteome</keyword>
<evidence type="ECO:0000256" key="2">
    <source>
        <dbReference type="ARBA" id="ARBA00022692"/>
    </source>
</evidence>
<evidence type="ECO:0000256" key="4">
    <source>
        <dbReference type="ARBA" id="ARBA00022989"/>
    </source>
</evidence>
<feature type="disulfide bond" evidence="9">
    <location>
        <begin position="161"/>
        <end position="179"/>
    </location>
</feature>
<evidence type="ECO:0000256" key="9">
    <source>
        <dbReference type="PROSITE-ProRule" id="PRU00124"/>
    </source>
</evidence>
<evidence type="ECO:0000256" key="7">
    <source>
        <dbReference type="ARBA" id="ARBA00023170"/>
    </source>
</evidence>
<feature type="disulfide bond" evidence="9">
    <location>
        <begin position="133"/>
        <end position="148"/>
    </location>
</feature>
<evidence type="ECO:0000256" key="3">
    <source>
        <dbReference type="ARBA" id="ARBA00022737"/>
    </source>
</evidence>
<keyword evidence="3" id="KW-0677">Repeat</keyword>
<dbReference type="InterPro" id="IPR002172">
    <property type="entry name" value="LDrepeatLR_classA_rpt"/>
</dbReference>
<evidence type="ECO:0000313" key="10">
    <source>
        <dbReference type="EMBL" id="KAJ8939322.1"/>
    </source>
</evidence>
<evidence type="ECO:0000256" key="1">
    <source>
        <dbReference type="ARBA" id="ARBA00004167"/>
    </source>
</evidence>